<organism evidence="1 2">
    <name type="scientific">Thauera sinica</name>
    <dbReference type="NCBI Taxonomy" id="2665146"/>
    <lineage>
        <taxon>Bacteria</taxon>
        <taxon>Pseudomonadati</taxon>
        <taxon>Pseudomonadota</taxon>
        <taxon>Betaproteobacteria</taxon>
        <taxon>Rhodocyclales</taxon>
        <taxon>Zoogloeaceae</taxon>
        <taxon>Thauera</taxon>
    </lineage>
</organism>
<gene>
    <name evidence="1" type="ORF">ACFPTN_07675</name>
</gene>
<evidence type="ECO:0000313" key="2">
    <source>
        <dbReference type="Proteomes" id="UP001595974"/>
    </source>
</evidence>
<reference evidence="2" key="1">
    <citation type="journal article" date="2019" name="Int. J. Syst. Evol. Microbiol.">
        <title>The Global Catalogue of Microorganisms (GCM) 10K type strain sequencing project: providing services to taxonomists for standard genome sequencing and annotation.</title>
        <authorList>
            <consortium name="The Broad Institute Genomics Platform"/>
            <consortium name="The Broad Institute Genome Sequencing Center for Infectious Disease"/>
            <person name="Wu L."/>
            <person name="Ma J."/>
        </authorList>
    </citation>
    <scope>NUCLEOTIDE SEQUENCE [LARGE SCALE GENOMIC DNA]</scope>
    <source>
        <strain evidence="2">SHR3</strain>
    </source>
</reference>
<evidence type="ECO:0000313" key="1">
    <source>
        <dbReference type="EMBL" id="MFC5769252.1"/>
    </source>
</evidence>
<dbReference type="EMBL" id="JBHSOG010000027">
    <property type="protein sequence ID" value="MFC5769252.1"/>
    <property type="molecule type" value="Genomic_DNA"/>
</dbReference>
<dbReference type="RefSeq" id="WP_198363302.1">
    <property type="nucleotide sequence ID" value="NZ_JBHSOG010000027.1"/>
</dbReference>
<sequence length="48" mass="5393">MHALGTILGEARIGAIAGFNQFYVHPEMGQFERQRSGKAFDRRLAMRG</sequence>
<keyword evidence="2" id="KW-1185">Reference proteome</keyword>
<protein>
    <submittedName>
        <fullName evidence="1">Uncharacterized protein</fullName>
    </submittedName>
</protein>
<dbReference type="Proteomes" id="UP001595974">
    <property type="component" value="Unassembled WGS sequence"/>
</dbReference>
<name>A0ABW1APQ9_9RHOO</name>
<accession>A0ABW1APQ9</accession>
<proteinExistence type="predicted"/>
<comment type="caution">
    <text evidence="1">The sequence shown here is derived from an EMBL/GenBank/DDBJ whole genome shotgun (WGS) entry which is preliminary data.</text>
</comment>